<reference evidence="1" key="1">
    <citation type="submission" date="2019-03" db="EMBL/GenBank/DDBJ databases">
        <authorList>
            <person name="Mank J."/>
            <person name="Almeida P."/>
        </authorList>
    </citation>
    <scope>NUCLEOTIDE SEQUENCE</scope>
    <source>
        <strain evidence="1">78183</strain>
    </source>
</reference>
<proteinExistence type="predicted"/>
<sequence length="78" mass="8866">MGEREKGLSKVKERRRFLQGDLRKSMNKATMCYTASQEGSVVDGVFAGFRKMGTKYTSSELKYQIVCSKTTNSDLSWK</sequence>
<dbReference type="AlphaFoldDB" id="A0A6N2MZ20"/>
<protein>
    <submittedName>
        <fullName evidence="1">Uncharacterized protein</fullName>
    </submittedName>
</protein>
<name>A0A6N2MZ20_SALVM</name>
<organism evidence="1">
    <name type="scientific">Salix viminalis</name>
    <name type="common">Common osier</name>
    <name type="synonym">Basket willow</name>
    <dbReference type="NCBI Taxonomy" id="40686"/>
    <lineage>
        <taxon>Eukaryota</taxon>
        <taxon>Viridiplantae</taxon>
        <taxon>Streptophyta</taxon>
        <taxon>Embryophyta</taxon>
        <taxon>Tracheophyta</taxon>
        <taxon>Spermatophyta</taxon>
        <taxon>Magnoliopsida</taxon>
        <taxon>eudicotyledons</taxon>
        <taxon>Gunneridae</taxon>
        <taxon>Pentapetalae</taxon>
        <taxon>rosids</taxon>
        <taxon>fabids</taxon>
        <taxon>Malpighiales</taxon>
        <taxon>Salicaceae</taxon>
        <taxon>Saliceae</taxon>
        <taxon>Salix</taxon>
    </lineage>
</organism>
<evidence type="ECO:0000313" key="1">
    <source>
        <dbReference type="EMBL" id="VFU57683.1"/>
    </source>
</evidence>
<dbReference type="EMBL" id="CAADRP010001952">
    <property type="protein sequence ID" value="VFU57683.1"/>
    <property type="molecule type" value="Genomic_DNA"/>
</dbReference>
<accession>A0A6N2MZ20</accession>
<gene>
    <name evidence="1" type="ORF">SVIM_LOCUS416926</name>
</gene>